<name>A0A8H4RIF7_9HELO</name>
<dbReference type="EMBL" id="JAAMPI010000671">
    <property type="protein sequence ID" value="KAF4629485.1"/>
    <property type="molecule type" value="Genomic_DNA"/>
</dbReference>
<organism evidence="1 2">
    <name type="scientific">Cudoniella acicularis</name>
    <dbReference type="NCBI Taxonomy" id="354080"/>
    <lineage>
        <taxon>Eukaryota</taxon>
        <taxon>Fungi</taxon>
        <taxon>Dikarya</taxon>
        <taxon>Ascomycota</taxon>
        <taxon>Pezizomycotina</taxon>
        <taxon>Leotiomycetes</taxon>
        <taxon>Helotiales</taxon>
        <taxon>Tricladiaceae</taxon>
        <taxon>Cudoniella</taxon>
    </lineage>
</organism>
<keyword evidence="2" id="KW-1185">Reference proteome</keyword>
<proteinExistence type="predicted"/>
<evidence type="ECO:0000313" key="1">
    <source>
        <dbReference type="EMBL" id="KAF4629485.1"/>
    </source>
</evidence>
<protein>
    <submittedName>
        <fullName evidence="1">Uncharacterized protein</fullName>
    </submittedName>
</protein>
<dbReference type="AlphaFoldDB" id="A0A8H4RIF7"/>
<gene>
    <name evidence="1" type="ORF">G7Y89_g8661</name>
</gene>
<sequence>MSSIDLTADSDSDSGSTKITMVKHVTGNKRFIDLTCDSDSDSESNTKRKQHSKTIEVMEVEGYLNGLRDEYLKDKLQFHIVDAFREDKKLKVRSKKIYTKIAEEE</sequence>
<comment type="caution">
    <text evidence="1">The sequence shown here is derived from an EMBL/GenBank/DDBJ whole genome shotgun (WGS) entry which is preliminary data.</text>
</comment>
<evidence type="ECO:0000313" key="2">
    <source>
        <dbReference type="Proteomes" id="UP000566819"/>
    </source>
</evidence>
<reference evidence="1 2" key="1">
    <citation type="submission" date="2020-03" db="EMBL/GenBank/DDBJ databases">
        <title>Draft Genome Sequence of Cudoniella acicularis.</title>
        <authorList>
            <person name="Buettner E."/>
            <person name="Kellner H."/>
        </authorList>
    </citation>
    <scope>NUCLEOTIDE SEQUENCE [LARGE SCALE GENOMIC DNA]</scope>
    <source>
        <strain evidence="1 2">DSM 108380</strain>
    </source>
</reference>
<dbReference type="Proteomes" id="UP000566819">
    <property type="component" value="Unassembled WGS sequence"/>
</dbReference>
<accession>A0A8H4RIF7</accession>